<dbReference type="Pfam" id="PF07859">
    <property type="entry name" value="Abhydrolase_3"/>
    <property type="match status" value="1"/>
</dbReference>
<dbReference type="InterPro" id="IPR029058">
    <property type="entry name" value="AB_hydrolase_fold"/>
</dbReference>
<sequence>MALTNKPLLPCLVRLFTSIISFVISASRRSNSTRHVLLSCLNSTINCRLLNFFDRKIPPNSNFVEGVSSHDVIVDPHRQSLVSPIYPLFRLVTKIQSHSSISPLDSIANTSLPIFVFFHDDICHSFSRSFPVIIVLVGLRLAPEHRFPSQYNDGLKILKILNL</sequence>
<dbReference type="Proteomes" id="UP000002051">
    <property type="component" value="Chromosome 6"/>
</dbReference>
<evidence type="ECO:0000313" key="5">
    <source>
        <dbReference type="Proteomes" id="UP000002051"/>
    </source>
</evidence>
<organism evidence="3 5">
    <name type="scientific">Medicago truncatula</name>
    <name type="common">Barrel medic</name>
    <name type="synonym">Medicago tribuloides</name>
    <dbReference type="NCBI Taxonomy" id="3880"/>
    <lineage>
        <taxon>Eukaryota</taxon>
        <taxon>Viridiplantae</taxon>
        <taxon>Streptophyta</taxon>
        <taxon>Embryophyta</taxon>
        <taxon>Tracheophyta</taxon>
        <taxon>Spermatophyta</taxon>
        <taxon>Magnoliopsida</taxon>
        <taxon>eudicotyledons</taxon>
        <taxon>Gunneridae</taxon>
        <taxon>Pentapetalae</taxon>
        <taxon>rosids</taxon>
        <taxon>fabids</taxon>
        <taxon>Fabales</taxon>
        <taxon>Fabaceae</taxon>
        <taxon>Papilionoideae</taxon>
        <taxon>50 kb inversion clade</taxon>
        <taxon>NPAAA clade</taxon>
        <taxon>Hologalegina</taxon>
        <taxon>IRL clade</taxon>
        <taxon>Trifolieae</taxon>
        <taxon>Medicago</taxon>
    </lineage>
</organism>
<evidence type="ECO:0000259" key="2">
    <source>
        <dbReference type="Pfam" id="PF07859"/>
    </source>
</evidence>
<feature type="domain" description="Alpha/beta hydrolase fold-3" evidence="2">
    <location>
        <begin position="117"/>
        <end position="161"/>
    </location>
</feature>
<dbReference type="Gene3D" id="3.40.50.1820">
    <property type="entry name" value="alpha/beta hydrolase"/>
    <property type="match status" value="1"/>
</dbReference>
<evidence type="ECO:0000313" key="3">
    <source>
        <dbReference type="EMBL" id="AES75962.1"/>
    </source>
</evidence>
<evidence type="ECO:0000313" key="4">
    <source>
        <dbReference type="EnsemblPlants" id="AES75962"/>
    </source>
</evidence>
<reference evidence="3 5" key="2">
    <citation type="journal article" date="2014" name="BMC Genomics">
        <title>An improved genome release (version Mt4.0) for the model legume Medicago truncatula.</title>
        <authorList>
            <person name="Tang H."/>
            <person name="Krishnakumar V."/>
            <person name="Bidwell S."/>
            <person name="Rosen B."/>
            <person name="Chan A."/>
            <person name="Zhou S."/>
            <person name="Gentzbittel L."/>
            <person name="Childs K.L."/>
            <person name="Yandell M."/>
            <person name="Gundlach H."/>
            <person name="Mayer K.F."/>
            <person name="Schwartz D.C."/>
            <person name="Town C.D."/>
        </authorList>
    </citation>
    <scope>GENOME REANNOTATION</scope>
    <source>
        <strain evidence="4 5">cv. Jemalong A17</strain>
    </source>
</reference>
<protein>
    <submittedName>
        <fullName evidence="3">Alpha/beta hydrolase fold protein</fullName>
    </submittedName>
</protein>
<dbReference type="PaxDb" id="3880-AES75962"/>
<proteinExistence type="inferred from homology"/>
<dbReference type="HOGENOM" id="CLU_1629554_0_0_1"/>
<keyword evidence="5" id="KW-1185">Reference proteome</keyword>
<dbReference type="STRING" id="3880.G7KP87"/>
<dbReference type="SUPFAM" id="SSF53474">
    <property type="entry name" value="alpha/beta-Hydrolases"/>
    <property type="match status" value="1"/>
</dbReference>
<comment type="similarity">
    <text evidence="1">Belongs to the 'GDXG' lipolytic enzyme family.</text>
</comment>
<keyword evidence="3" id="KW-0378">Hydrolase</keyword>
<reference evidence="3 5" key="1">
    <citation type="journal article" date="2011" name="Nature">
        <title>The Medicago genome provides insight into the evolution of rhizobial symbioses.</title>
        <authorList>
            <person name="Young N.D."/>
            <person name="Debelle F."/>
            <person name="Oldroyd G.E."/>
            <person name="Geurts R."/>
            <person name="Cannon S.B."/>
            <person name="Udvardi M.K."/>
            <person name="Benedito V.A."/>
            <person name="Mayer K.F."/>
            <person name="Gouzy J."/>
            <person name="Schoof H."/>
            <person name="Van de Peer Y."/>
            <person name="Proost S."/>
            <person name="Cook D.R."/>
            <person name="Meyers B.C."/>
            <person name="Spannagl M."/>
            <person name="Cheung F."/>
            <person name="De Mita S."/>
            <person name="Krishnakumar V."/>
            <person name="Gundlach H."/>
            <person name="Zhou S."/>
            <person name="Mudge J."/>
            <person name="Bharti A.K."/>
            <person name="Murray J.D."/>
            <person name="Naoumkina M.A."/>
            <person name="Rosen B."/>
            <person name="Silverstein K.A."/>
            <person name="Tang H."/>
            <person name="Rombauts S."/>
            <person name="Zhao P.X."/>
            <person name="Zhou P."/>
            <person name="Barbe V."/>
            <person name="Bardou P."/>
            <person name="Bechner M."/>
            <person name="Bellec A."/>
            <person name="Berger A."/>
            <person name="Berges H."/>
            <person name="Bidwell S."/>
            <person name="Bisseling T."/>
            <person name="Choisne N."/>
            <person name="Couloux A."/>
            <person name="Denny R."/>
            <person name="Deshpande S."/>
            <person name="Dai X."/>
            <person name="Doyle J.J."/>
            <person name="Dudez A.M."/>
            <person name="Farmer A.D."/>
            <person name="Fouteau S."/>
            <person name="Franken C."/>
            <person name="Gibelin C."/>
            <person name="Gish J."/>
            <person name="Goldstein S."/>
            <person name="Gonzalez A.J."/>
            <person name="Green P.J."/>
            <person name="Hallab A."/>
            <person name="Hartog M."/>
            <person name="Hua A."/>
            <person name="Humphray S.J."/>
            <person name="Jeong D.H."/>
            <person name="Jing Y."/>
            <person name="Jocker A."/>
            <person name="Kenton S.M."/>
            <person name="Kim D.J."/>
            <person name="Klee K."/>
            <person name="Lai H."/>
            <person name="Lang C."/>
            <person name="Lin S."/>
            <person name="Macmil S.L."/>
            <person name="Magdelenat G."/>
            <person name="Matthews L."/>
            <person name="McCorrison J."/>
            <person name="Monaghan E.L."/>
            <person name="Mun J.H."/>
            <person name="Najar F.Z."/>
            <person name="Nicholson C."/>
            <person name="Noirot C."/>
            <person name="O'Bleness M."/>
            <person name="Paule C.R."/>
            <person name="Poulain J."/>
            <person name="Prion F."/>
            <person name="Qin B."/>
            <person name="Qu C."/>
            <person name="Retzel E.F."/>
            <person name="Riddle C."/>
            <person name="Sallet E."/>
            <person name="Samain S."/>
            <person name="Samson N."/>
            <person name="Sanders I."/>
            <person name="Saurat O."/>
            <person name="Scarpelli C."/>
            <person name="Schiex T."/>
            <person name="Segurens B."/>
            <person name="Severin A.J."/>
            <person name="Sherrier D.J."/>
            <person name="Shi R."/>
            <person name="Sims S."/>
            <person name="Singer S.R."/>
            <person name="Sinharoy S."/>
            <person name="Sterck L."/>
            <person name="Viollet A."/>
            <person name="Wang B.B."/>
            <person name="Wang K."/>
            <person name="Wang M."/>
            <person name="Wang X."/>
            <person name="Warfsmann J."/>
            <person name="Weissenbach J."/>
            <person name="White D.D."/>
            <person name="White J.D."/>
            <person name="Wiley G.B."/>
            <person name="Wincker P."/>
            <person name="Xing Y."/>
            <person name="Yang L."/>
            <person name="Yao Z."/>
            <person name="Ying F."/>
            <person name="Zhai J."/>
            <person name="Zhou L."/>
            <person name="Zuber A."/>
            <person name="Denarie J."/>
            <person name="Dixon R.A."/>
            <person name="May G.D."/>
            <person name="Schwartz D.C."/>
            <person name="Rogers J."/>
            <person name="Quetier F."/>
            <person name="Town C.D."/>
            <person name="Roe B.A."/>
        </authorList>
    </citation>
    <scope>NUCLEOTIDE SEQUENCE [LARGE SCALE GENOMIC DNA]</scope>
    <source>
        <strain evidence="3">A17</strain>
        <strain evidence="4 5">cv. Jemalong A17</strain>
    </source>
</reference>
<dbReference type="GO" id="GO:0016787">
    <property type="term" value="F:hydrolase activity"/>
    <property type="evidence" value="ECO:0007669"/>
    <property type="project" value="UniProtKB-KW"/>
</dbReference>
<accession>G7KP87</accession>
<evidence type="ECO:0000256" key="1">
    <source>
        <dbReference type="ARBA" id="ARBA00010515"/>
    </source>
</evidence>
<dbReference type="EMBL" id="CM001222">
    <property type="protein sequence ID" value="AES75962.1"/>
    <property type="molecule type" value="Genomic_DNA"/>
</dbReference>
<gene>
    <name evidence="3" type="ordered locus">MTR_6g065470</name>
</gene>
<dbReference type="AlphaFoldDB" id="G7KP87"/>
<dbReference type="EnsemblPlants" id="AES75962">
    <property type="protein sequence ID" value="AES75962"/>
    <property type="gene ID" value="MTR_6g065470"/>
</dbReference>
<name>G7KP87_MEDTR</name>
<dbReference type="InterPro" id="IPR013094">
    <property type="entry name" value="AB_hydrolase_3"/>
</dbReference>
<reference evidence="4" key="3">
    <citation type="submission" date="2015-04" db="UniProtKB">
        <authorList>
            <consortium name="EnsemblPlants"/>
        </authorList>
    </citation>
    <scope>IDENTIFICATION</scope>
    <source>
        <strain evidence="4">cv. Jemalong A17</strain>
    </source>
</reference>
<dbReference type="eggNOG" id="KOG1515">
    <property type="taxonomic scope" value="Eukaryota"/>
</dbReference>